<accession>A0A855WXN2</accession>
<dbReference type="GO" id="GO:1990904">
    <property type="term" value="C:ribonucleoprotein complex"/>
    <property type="evidence" value="ECO:0007669"/>
    <property type="project" value="UniProtKB-KW"/>
</dbReference>
<evidence type="ECO:0000256" key="5">
    <source>
        <dbReference type="HAMAP-Rule" id="MF_00294"/>
    </source>
</evidence>
<dbReference type="NCBIfam" id="TIGR01023">
    <property type="entry name" value="rpmG_bact"/>
    <property type="match status" value="1"/>
</dbReference>
<dbReference type="InterPro" id="IPR011332">
    <property type="entry name" value="Ribosomal_zn-bd"/>
</dbReference>
<evidence type="ECO:0000256" key="4">
    <source>
        <dbReference type="ARBA" id="ARBA00035176"/>
    </source>
</evidence>
<evidence type="ECO:0000313" key="6">
    <source>
        <dbReference type="EMBL" id="PWB70111.1"/>
    </source>
</evidence>
<dbReference type="GO" id="GO:0005737">
    <property type="term" value="C:cytoplasm"/>
    <property type="evidence" value="ECO:0007669"/>
    <property type="project" value="UniProtKB-ARBA"/>
</dbReference>
<dbReference type="EMBL" id="PQAP01000155">
    <property type="protein sequence ID" value="PWB70111.1"/>
    <property type="molecule type" value="Genomic_DNA"/>
</dbReference>
<dbReference type="Pfam" id="PF00471">
    <property type="entry name" value="Ribosomal_L33"/>
    <property type="match status" value="1"/>
</dbReference>
<keyword evidence="3 5" id="KW-0687">Ribonucleoprotein</keyword>
<evidence type="ECO:0000256" key="1">
    <source>
        <dbReference type="ARBA" id="ARBA00007596"/>
    </source>
</evidence>
<name>A0A855WXN2_9BACT</name>
<reference evidence="6 7" key="1">
    <citation type="journal article" date="2018" name="ISME J.">
        <title>A methanotrophic archaeon couples anaerobic oxidation of methane to Fe(III) reduction.</title>
        <authorList>
            <person name="Cai C."/>
            <person name="Leu A.O."/>
            <person name="Xie G.J."/>
            <person name="Guo J."/>
            <person name="Feng Y."/>
            <person name="Zhao J.X."/>
            <person name="Tyson G.W."/>
            <person name="Yuan Z."/>
            <person name="Hu S."/>
        </authorList>
    </citation>
    <scope>NUCLEOTIDE SEQUENCE [LARGE SCALE GENOMIC DNA]</scope>
    <source>
        <strain evidence="6">FeB_12</strain>
    </source>
</reference>
<dbReference type="GO" id="GO:0005840">
    <property type="term" value="C:ribosome"/>
    <property type="evidence" value="ECO:0007669"/>
    <property type="project" value="UniProtKB-KW"/>
</dbReference>
<dbReference type="InterPro" id="IPR038584">
    <property type="entry name" value="Ribosomal_bL33_sf"/>
</dbReference>
<dbReference type="InterPro" id="IPR001705">
    <property type="entry name" value="Ribosomal_bL33"/>
</dbReference>
<dbReference type="SUPFAM" id="SSF57829">
    <property type="entry name" value="Zn-binding ribosomal proteins"/>
    <property type="match status" value="1"/>
</dbReference>
<evidence type="ECO:0000256" key="2">
    <source>
        <dbReference type="ARBA" id="ARBA00022980"/>
    </source>
</evidence>
<protein>
    <recommendedName>
        <fullName evidence="4 5">Large ribosomal subunit protein bL33</fullName>
    </recommendedName>
</protein>
<dbReference type="NCBIfam" id="NF001764">
    <property type="entry name" value="PRK00504.1"/>
    <property type="match status" value="1"/>
</dbReference>
<comment type="similarity">
    <text evidence="1 5">Belongs to the bacterial ribosomal protein bL33 family.</text>
</comment>
<dbReference type="Gene3D" id="2.20.28.120">
    <property type="entry name" value="Ribosomal protein L33"/>
    <property type="match status" value="1"/>
</dbReference>
<organism evidence="6 7">
    <name type="scientific">candidate division GN15 bacterium</name>
    <dbReference type="NCBI Taxonomy" id="2072418"/>
    <lineage>
        <taxon>Bacteria</taxon>
        <taxon>candidate division GN15</taxon>
    </lineage>
</organism>
<dbReference type="PANTHER" id="PTHR43168">
    <property type="entry name" value="50S RIBOSOMAL PROTEIN L33, CHLOROPLASTIC"/>
    <property type="match status" value="1"/>
</dbReference>
<comment type="caution">
    <text evidence="6">The sequence shown here is derived from an EMBL/GenBank/DDBJ whole genome shotgun (WGS) entry which is preliminary data.</text>
</comment>
<dbReference type="Proteomes" id="UP000250918">
    <property type="component" value="Unassembled WGS sequence"/>
</dbReference>
<sequence length="50" mass="6074">MPRDRITLACGECKNRNYDLTKNKRLHPERVEYKKFCPTCNKHTLHKETR</sequence>
<dbReference type="HAMAP" id="MF_00294">
    <property type="entry name" value="Ribosomal_bL33"/>
    <property type="match status" value="1"/>
</dbReference>
<proteinExistence type="inferred from homology"/>
<evidence type="ECO:0000313" key="7">
    <source>
        <dbReference type="Proteomes" id="UP000250918"/>
    </source>
</evidence>
<dbReference type="AlphaFoldDB" id="A0A855WXN2"/>
<dbReference type="NCBIfam" id="NF001860">
    <property type="entry name" value="PRK00595.1"/>
    <property type="match status" value="1"/>
</dbReference>
<dbReference type="GO" id="GO:0006412">
    <property type="term" value="P:translation"/>
    <property type="evidence" value="ECO:0007669"/>
    <property type="project" value="UniProtKB-UniRule"/>
</dbReference>
<dbReference type="GO" id="GO:0003735">
    <property type="term" value="F:structural constituent of ribosome"/>
    <property type="evidence" value="ECO:0007669"/>
    <property type="project" value="InterPro"/>
</dbReference>
<gene>
    <name evidence="5 6" type="primary">rpmG</name>
    <name evidence="6" type="ORF">C3F09_09580</name>
</gene>
<dbReference type="PANTHER" id="PTHR43168:SF2">
    <property type="entry name" value="LARGE RIBOSOMAL SUBUNIT PROTEIN BL33C"/>
    <property type="match status" value="1"/>
</dbReference>
<evidence type="ECO:0000256" key="3">
    <source>
        <dbReference type="ARBA" id="ARBA00023274"/>
    </source>
</evidence>
<keyword evidence="2 5" id="KW-0689">Ribosomal protein</keyword>